<accession>A0A1H3YI54</accession>
<reference evidence="2 3" key="1">
    <citation type="submission" date="2016-10" db="EMBL/GenBank/DDBJ databases">
        <authorList>
            <person name="de Groot N.N."/>
        </authorList>
    </citation>
    <scope>NUCLEOTIDE SEQUENCE [LARGE SCALE GENOMIC DNA]</scope>
    <source>
        <strain evidence="2 3">Vu-144</strain>
    </source>
</reference>
<feature type="transmembrane region" description="Helical" evidence="1">
    <location>
        <begin position="184"/>
        <end position="205"/>
    </location>
</feature>
<keyword evidence="1" id="KW-1133">Transmembrane helix</keyword>
<organism evidence="2 3">
    <name type="scientific">Arachidicoccus rhizosphaerae</name>
    <dbReference type="NCBI Taxonomy" id="551991"/>
    <lineage>
        <taxon>Bacteria</taxon>
        <taxon>Pseudomonadati</taxon>
        <taxon>Bacteroidota</taxon>
        <taxon>Chitinophagia</taxon>
        <taxon>Chitinophagales</taxon>
        <taxon>Chitinophagaceae</taxon>
        <taxon>Arachidicoccus</taxon>
    </lineage>
</organism>
<evidence type="ECO:0000256" key="1">
    <source>
        <dbReference type="SAM" id="Phobius"/>
    </source>
</evidence>
<dbReference type="Proteomes" id="UP000199041">
    <property type="component" value="Unassembled WGS sequence"/>
</dbReference>
<evidence type="ECO:0008006" key="4">
    <source>
        <dbReference type="Google" id="ProtNLM"/>
    </source>
</evidence>
<dbReference type="AlphaFoldDB" id="A0A1H3YI54"/>
<name>A0A1H3YI54_9BACT</name>
<proteinExistence type="predicted"/>
<keyword evidence="3" id="KW-1185">Reference proteome</keyword>
<dbReference type="RefSeq" id="WP_091396574.1">
    <property type="nucleotide sequence ID" value="NZ_FNQY01000008.1"/>
</dbReference>
<keyword evidence="1" id="KW-0472">Membrane</keyword>
<keyword evidence="1" id="KW-0812">Transmembrane</keyword>
<evidence type="ECO:0000313" key="3">
    <source>
        <dbReference type="Proteomes" id="UP000199041"/>
    </source>
</evidence>
<gene>
    <name evidence="2" type="ORF">SAMN05192529_10864</name>
</gene>
<sequence>MQQNHVQSSLCFPEDFFRSRPGRSTAGLWKLSVLLLILLAAVHPQMTRAQQAVVTLDRDQIVLGEQVTLQLKVENLTDPAQTLHSWFKIEDTAGHIQVVKQGKMDTISVDGQTTYMQKLTITSFDSGSWQIPVIEPVVSDINHQQYALTTRPVSLQVLPVDVSQLKDYHPLKEILPVNYTDYTWLYIVAAILVLALLIVLLIWWLRKRKNKPRTGRPVIKGPPLTWALGQIDQLEKEGLVEAGKFKEFYTRLLDICRAYFDQRLSTHAFQATSKEMVLSLQNYLVRHQERLDLESFTNLSDYVKFAEHSPEVDQTKEAVGIARKTLQSIEKQILETQTKK</sequence>
<dbReference type="OrthoDB" id="9807384at2"/>
<evidence type="ECO:0000313" key="2">
    <source>
        <dbReference type="EMBL" id="SEA10562.1"/>
    </source>
</evidence>
<protein>
    <recommendedName>
        <fullName evidence="4">Oxygen tolerance</fullName>
    </recommendedName>
</protein>
<dbReference type="EMBL" id="FNQY01000008">
    <property type="protein sequence ID" value="SEA10562.1"/>
    <property type="molecule type" value="Genomic_DNA"/>
</dbReference>
<dbReference type="STRING" id="551991.SAMN05192529_10864"/>